<dbReference type="EMBL" id="JROU02001228">
    <property type="protein sequence ID" value="OEH77074.1"/>
    <property type="molecule type" value="Genomic_DNA"/>
</dbReference>
<reference evidence="1 2" key="1">
    <citation type="journal article" date="2016" name="BMC Genomics">
        <title>Comparative genomics reveals Cyclospora cayetanensis possesses coccidia-like metabolism and invasion components but unique surface antigens.</title>
        <authorList>
            <person name="Liu S."/>
            <person name="Wang L."/>
            <person name="Zheng H."/>
            <person name="Xu Z."/>
            <person name="Roellig D.M."/>
            <person name="Li N."/>
            <person name="Frace M.A."/>
            <person name="Tang K."/>
            <person name="Arrowood M.J."/>
            <person name="Moss D.M."/>
            <person name="Zhang L."/>
            <person name="Feng Y."/>
            <person name="Xiao L."/>
        </authorList>
    </citation>
    <scope>NUCLEOTIDE SEQUENCE [LARGE SCALE GENOMIC DNA]</scope>
    <source>
        <strain evidence="1 2">CHN_HEN01</strain>
    </source>
</reference>
<comment type="caution">
    <text evidence="1">The sequence shown here is derived from an EMBL/GenBank/DDBJ whole genome shotgun (WGS) entry which is preliminary data.</text>
</comment>
<sequence length="483" mass="54597">MGIQDTSPDDNLYLDENNLSADESSGSHSSYSSPVTRSSSSSSHRFPVHLGWEEADMGSSTPFSLTYFRKRSYRLDADQKRRHWISSTLTLLGSLIALIIAVYQLRFAFPFLRKGADNMVSVSSSRPYSSGSSGAGTTESTAAAFPGSLKGTEGAKVAGKRHWVVGAYVLILSLVCPALFIRLQQCLRGLCRWLWVERSNSLPTHSSVEEEFAELYRLKGESLWATEDFQLSNPVIATAIRKSLADYRSLDTTTQQSAFAAFFYLAVQSHIRQVAFSAYVNACDALHAKVEQSVPVSNNELTAVLQQQNALRKQYRRMVEQVSVVLDEKNLPIGLCEQEMEFLIRDFRPALLELGQRTIYSLDMDRKFLESSIKENRIAEMSSYGEQTRSEGDMMSVDTVPKNPKLQDPGEELEDELDSGRAERPVLDDLTSREERDELLVNETKFWEARRRLTNYRRDTFQPHVPDFDRCILPELPLSLFAY</sequence>
<name>A0A1D3D0W9_9EIME</name>
<dbReference type="OrthoDB" id="346257at2759"/>
<dbReference type="Proteomes" id="UP000095192">
    <property type="component" value="Unassembled WGS sequence"/>
</dbReference>
<dbReference type="VEuPathDB" id="ToxoDB:cyc_02507"/>
<organism evidence="1 2">
    <name type="scientific">Cyclospora cayetanensis</name>
    <dbReference type="NCBI Taxonomy" id="88456"/>
    <lineage>
        <taxon>Eukaryota</taxon>
        <taxon>Sar</taxon>
        <taxon>Alveolata</taxon>
        <taxon>Apicomplexa</taxon>
        <taxon>Conoidasida</taxon>
        <taxon>Coccidia</taxon>
        <taxon>Eucoccidiorida</taxon>
        <taxon>Eimeriorina</taxon>
        <taxon>Eimeriidae</taxon>
        <taxon>Cyclospora</taxon>
    </lineage>
</organism>
<accession>A0A1D3D0W9</accession>
<dbReference type="AlphaFoldDB" id="A0A1D3D0W9"/>
<protein>
    <submittedName>
        <fullName evidence="1">Uncharacterized protein</fullName>
    </submittedName>
</protein>
<proteinExistence type="predicted"/>
<keyword evidence="2" id="KW-1185">Reference proteome</keyword>
<evidence type="ECO:0000313" key="1">
    <source>
        <dbReference type="EMBL" id="OEH77074.1"/>
    </source>
</evidence>
<evidence type="ECO:0000313" key="2">
    <source>
        <dbReference type="Proteomes" id="UP000095192"/>
    </source>
</evidence>
<dbReference type="VEuPathDB" id="ToxoDB:LOC34619350"/>
<dbReference type="GeneID" id="34619350"/>
<gene>
    <name evidence="1" type="ORF">cyc_02507</name>
</gene>